<dbReference type="InterPro" id="IPR032675">
    <property type="entry name" value="LRR_dom_sf"/>
</dbReference>
<keyword evidence="9" id="KW-1133">Transmembrane helix</keyword>
<dbReference type="Gene3D" id="3.80.10.10">
    <property type="entry name" value="Ribonuclease Inhibitor"/>
    <property type="match status" value="4"/>
</dbReference>
<dbReference type="Gene3D" id="3.90.70.10">
    <property type="entry name" value="Cysteine proteinases"/>
    <property type="match status" value="1"/>
</dbReference>
<dbReference type="Proteomes" id="UP001244341">
    <property type="component" value="Chromosome 15b"/>
</dbReference>
<dbReference type="SUPFAM" id="SSF54001">
    <property type="entry name" value="Cysteine proteinases"/>
    <property type="match status" value="1"/>
</dbReference>
<keyword evidence="10" id="KW-0472">Membrane</keyword>
<evidence type="ECO:0000256" key="2">
    <source>
        <dbReference type="ARBA" id="ARBA00004430"/>
    </source>
</evidence>
<evidence type="ECO:0000313" key="12">
    <source>
        <dbReference type="EMBL" id="WIA23217.1"/>
    </source>
</evidence>
<comment type="subcellular location">
    <subcellularLocation>
        <location evidence="1">Cell membrane</location>
    </subcellularLocation>
    <subcellularLocation>
        <location evidence="2">Cytoplasm</location>
        <location evidence="2">Cytoskeleton</location>
        <location evidence="2">Cilium axoneme</location>
    </subcellularLocation>
    <subcellularLocation>
        <location evidence="11">Endomembrane system</location>
        <topology evidence="11">Single-pass membrane protein</topology>
    </subcellularLocation>
</comment>
<evidence type="ECO:0000256" key="3">
    <source>
        <dbReference type="ARBA" id="ARBA00009592"/>
    </source>
</evidence>
<dbReference type="PANTHER" id="PTHR48062">
    <property type="entry name" value="RECEPTOR-LIKE PROTEIN 14"/>
    <property type="match status" value="1"/>
</dbReference>
<proteinExistence type="inferred from homology"/>
<dbReference type="Pfam" id="PF00560">
    <property type="entry name" value="LRR_1"/>
    <property type="match status" value="3"/>
</dbReference>
<evidence type="ECO:0000256" key="1">
    <source>
        <dbReference type="ARBA" id="ARBA00004236"/>
    </source>
</evidence>
<dbReference type="InterPro" id="IPR003591">
    <property type="entry name" value="Leu-rich_rpt_typical-subtyp"/>
</dbReference>
<name>A0ABY8UPM5_TETOB</name>
<dbReference type="InterPro" id="IPR038765">
    <property type="entry name" value="Papain-like_cys_pep_sf"/>
</dbReference>
<dbReference type="InterPro" id="IPR001611">
    <property type="entry name" value="Leu-rich_rpt"/>
</dbReference>
<dbReference type="InterPro" id="IPR051502">
    <property type="entry name" value="RLP_Defense_Trigger"/>
</dbReference>
<evidence type="ECO:0000256" key="8">
    <source>
        <dbReference type="ARBA" id="ARBA00022737"/>
    </source>
</evidence>
<evidence type="ECO:0008006" key="14">
    <source>
        <dbReference type="Google" id="ProtNLM"/>
    </source>
</evidence>
<evidence type="ECO:0000256" key="4">
    <source>
        <dbReference type="ARBA" id="ARBA00022475"/>
    </source>
</evidence>
<dbReference type="EMBL" id="CP126222">
    <property type="protein sequence ID" value="WIA23217.1"/>
    <property type="molecule type" value="Genomic_DNA"/>
</dbReference>
<keyword evidence="8" id="KW-0677">Repeat</keyword>
<dbReference type="PANTHER" id="PTHR48062:SF52">
    <property type="entry name" value="RECEPTOR-LIKE PROTEIN 8-RELATED"/>
    <property type="match status" value="1"/>
</dbReference>
<organism evidence="12 13">
    <name type="scientific">Tetradesmus obliquus</name>
    <name type="common">Green alga</name>
    <name type="synonym">Acutodesmus obliquus</name>
    <dbReference type="NCBI Taxonomy" id="3088"/>
    <lineage>
        <taxon>Eukaryota</taxon>
        <taxon>Viridiplantae</taxon>
        <taxon>Chlorophyta</taxon>
        <taxon>core chlorophytes</taxon>
        <taxon>Chlorophyceae</taxon>
        <taxon>CS clade</taxon>
        <taxon>Sphaeropleales</taxon>
        <taxon>Scenedesmaceae</taxon>
        <taxon>Tetradesmus</taxon>
    </lineage>
</organism>
<protein>
    <recommendedName>
        <fullName evidence="14">Peptidase C1A papain C-terminal domain-containing protein</fullName>
    </recommendedName>
</protein>
<evidence type="ECO:0000256" key="10">
    <source>
        <dbReference type="ARBA" id="ARBA00023136"/>
    </source>
</evidence>
<dbReference type="SMART" id="SM00369">
    <property type="entry name" value="LRR_TYP"/>
    <property type="match status" value="7"/>
</dbReference>
<keyword evidence="13" id="KW-1185">Reference proteome</keyword>
<dbReference type="SUPFAM" id="SSF52058">
    <property type="entry name" value="L domain-like"/>
    <property type="match status" value="2"/>
</dbReference>
<dbReference type="PRINTS" id="PR00019">
    <property type="entry name" value="LEURICHRPT"/>
</dbReference>
<evidence type="ECO:0000256" key="7">
    <source>
        <dbReference type="ARBA" id="ARBA00022729"/>
    </source>
</evidence>
<accession>A0ABY8UPM5</accession>
<sequence length="1340" mass="144409">MEADVDTWEVNAASLYYCSEGGRSCSTGYDIQQNLYDVIDRAPQLIRPSRCLFNSSQLHDAVKEPQVTSWIPACQAAQDSCRGTTSSRQPWLKCEYKSLSTFWEVQRHIRNHGAVISRITIYNDFNVQIGEKVREQKGEAIPAIRANATAKPWYGHAAVIVGYDNDNYTWTMLNSWGSGLNSSQTRKDGITADGLFKISMGLAGVGAPDQTYGVSCSPPPGSQWDPFGVQKFYGGKLRKNVQLMKPADRVNLTTTCFNYVLTNNDTVASVVDHFEQDIQAFVANQVEVARNRAGGGAAKDGPWTLQNTTYKLIGSYNEQQLTKMLQTAQEVLHGSFEVPYTASMQCSHYDPAGKLTTTSCDATTGAAPCLKYGNGTVNCVLQYALITVPSMLSGPIWNRTVRVCNVTYPSFGSPQDSQPRALLKLNLTSHIQRNEASYCDRTQCGQKLTRRVRCDKDGFVTSIWSEDTTNSATCFLGRVPPTLPLAWRSQYLQYAVAGTLPSFTDGDKPSHIQRSLSILQLNNNRFTGSLPAAWSALDQLTRLDLSSNELQGQVPLQWSEFKAVSTLDLSYNVKLTGCIPVPEQKQTTFTTDSLGTNITGRCPTQRAEVEGRQRAALDLLPVLFTTGEPEWQRKVDSVLQSTRSLSDFYGNASGSSTVVRIAHPVPKWSGSTFLELQFEVVQGALCVTGINTLGLRVNTTVLTQFLAQLPFLRSFNSDRSCFDFLNDCIFDDMPPMPMPLDLAKAAPASLTSFQLTGNNLTGTLPLQWGQWSTIQELTIRANELLSGPLPESWTGMRSLTFLTLSGNPNISGSLPASYGTATWAATLSLLDLSEDSGLAGTVPSSWAAIKAGRIDVQRTGLSGCIPDQLLNTVVSSTQPVAYYEPFTGPCSQNSSDLAVLRELKAVFGGSGNPGLATWTAAPADYTPTPLPGAPPGPAPYHCRNWAGVACDTSNRVSGLELSSTACSGQQGTPLTLEGTLLAVLRKLPWLQSLDLSRCSLQGPLPEALADLANLRQLNLSSNPALSGPLPAMWAAMPHMQLLDVSGCAVTGSVPEEFAAWQELRLLAAAGNRGLGGQLPASWGLMQSLRVLDLSNTSLTGQLPAAWFEATASQRYRRQAAINSSHAATESTSSAADNASPAAVQAIGQAAGPGPKALLGLTQLQVLRLAGNRLTGSMPAKISVLSQLRVLDLSGNALEGLLPLELASLTHLQELQLSGNRLQGGLPDALVRLTQLNTLDLSGNNFTGTLPGLWVGLTQLASINLGSNMLSGGVPRLWGRMANAVTHSLRLLVLTDNPCMESAALQESIQQSGITQGGRVTVQVSPSYSRQCTAPQAWYRP</sequence>
<keyword evidence="7" id="KW-0732">Signal</keyword>
<evidence type="ECO:0000256" key="6">
    <source>
        <dbReference type="ARBA" id="ARBA00022692"/>
    </source>
</evidence>
<reference evidence="12 13" key="1">
    <citation type="submission" date="2023-05" db="EMBL/GenBank/DDBJ databases">
        <title>A 100% complete, gapless, phased diploid assembly of the Scenedesmus obliquus UTEX 3031 genome.</title>
        <authorList>
            <person name="Biondi T.C."/>
            <person name="Hanschen E.R."/>
            <person name="Kwon T."/>
            <person name="Eng W."/>
            <person name="Kruse C.P.S."/>
            <person name="Koehler S.I."/>
            <person name="Kunde Y."/>
            <person name="Gleasner C.D."/>
            <person name="You Mak K.T."/>
            <person name="Polle J."/>
            <person name="Hovde B.T."/>
            <person name="Starkenburg S.R."/>
        </authorList>
    </citation>
    <scope>NUCLEOTIDE SEQUENCE [LARGE SCALE GENOMIC DNA]</scope>
    <source>
        <strain evidence="12 13">DOE0152z</strain>
    </source>
</reference>
<evidence type="ECO:0000313" key="13">
    <source>
        <dbReference type="Proteomes" id="UP001244341"/>
    </source>
</evidence>
<dbReference type="PROSITE" id="PS51450">
    <property type="entry name" value="LRR"/>
    <property type="match status" value="1"/>
</dbReference>
<gene>
    <name evidence="12" type="ORF">OEZ85_001539</name>
</gene>
<evidence type="ECO:0000256" key="5">
    <source>
        <dbReference type="ARBA" id="ARBA00022614"/>
    </source>
</evidence>
<comment type="similarity">
    <text evidence="3">Belongs to the RLP family.</text>
</comment>
<keyword evidence="4" id="KW-1003">Cell membrane</keyword>
<dbReference type="Pfam" id="PF13855">
    <property type="entry name" value="LRR_8"/>
    <property type="match status" value="2"/>
</dbReference>
<keyword evidence="6" id="KW-0812">Transmembrane</keyword>
<keyword evidence="5" id="KW-0433">Leucine-rich repeat</keyword>
<evidence type="ECO:0000256" key="11">
    <source>
        <dbReference type="ARBA" id="ARBA00037847"/>
    </source>
</evidence>
<evidence type="ECO:0000256" key="9">
    <source>
        <dbReference type="ARBA" id="ARBA00022989"/>
    </source>
</evidence>